<dbReference type="SMART" id="SM01003">
    <property type="entry name" value="AlaDh_PNT_N"/>
    <property type="match status" value="1"/>
</dbReference>
<evidence type="ECO:0000256" key="7">
    <source>
        <dbReference type="ARBA" id="ARBA00023157"/>
    </source>
</evidence>
<evidence type="ECO:0000256" key="9">
    <source>
        <dbReference type="ARBA" id="ARBA00047860"/>
    </source>
</evidence>
<dbReference type="Pfam" id="PF01262">
    <property type="entry name" value="AlaDh_PNT_C"/>
    <property type="match status" value="1"/>
</dbReference>
<dbReference type="Proteomes" id="UP001348817">
    <property type="component" value="Chromosome"/>
</dbReference>
<comment type="catalytic activity">
    <reaction evidence="9">
        <text>L-saccharopine + NAD(+) + H2O = L-lysine + 2-oxoglutarate + NADH + H(+)</text>
        <dbReference type="Rhea" id="RHEA:12440"/>
        <dbReference type="ChEBI" id="CHEBI:15377"/>
        <dbReference type="ChEBI" id="CHEBI:15378"/>
        <dbReference type="ChEBI" id="CHEBI:16810"/>
        <dbReference type="ChEBI" id="CHEBI:32551"/>
        <dbReference type="ChEBI" id="CHEBI:57540"/>
        <dbReference type="ChEBI" id="CHEBI:57945"/>
        <dbReference type="ChEBI" id="CHEBI:57951"/>
        <dbReference type="EC" id="1.5.1.7"/>
    </reaction>
</comment>
<evidence type="ECO:0000256" key="11">
    <source>
        <dbReference type="PIRSR" id="PIRSR018250-3"/>
    </source>
</evidence>
<accession>A0AAU9CRH1</accession>
<evidence type="ECO:0000256" key="5">
    <source>
        <dbReference type="ARBA" id="ARBA00022605"/>
    </source>
</evidence>
<feature type="active site" description="Proton donor" evidence="10">
    <location>
        <position position="90"/>
    </location>
</feature>
<protein>
    <recommendedName>
        <fullName evidence="4">Saccharopine dehydrogenase [NAD(+), L-lysine-forming]</fullName>
        <ecNumber evidence="3">1.5.1.7</ecNumber>
    </recommendedName>
    <alternativeName>
        <fullName evidence="8">Lysine--2-oxoglutarate reductase</fullName>
    </alternativeName>
</protein>
<sequence>MRIGIIKEGKVPVDHRVPFTPDQAKEIEKLFPEVEVKVESSDVRCFPDSDYATLGLEIRKDVEDCDVLFGVKEVPIESLIPNKTYFFFSHTIKKQPYNKDLLKAILAKNIRLIDYECLTNTLGQRVVAFGRYAGIVGAYNGLLTYGKKFDLFELKPAHQCLDMEELFGELDKVSLPGVKIALTGAGRVSNGSVEVLERAGIRRVGAEEFLEENFSDAVYAQLDVEDYNKRKDGGAFDKKEFFADPSGYESNFLRFLPHADILVAGAFWAPEAPALFTAEDVSSSDFNIKVVADITCDIRGSIPTTVRPSTIDDPIYDYEPSIDEAVPAFAEPGRLTVMAVDNLPCELPRDASASFGENLIKFVLPSLLGEDSDGIIHRATIAENGELGEHYQYLSDYAEVV</sequence>
<evidence type="ECO:0000256" key="6">
    <source>
        <dbReference type="ARBA" id="ARBA00023002"/>
    </source>
</evidence>
<evidence type="ECO:0000256" key="8">
    <source>
        <dbReference type="ARBA" id="ARBA00033228"/>
    </source>
</evidence>
<dbReference type="GO" id="GO:0009085">
    <property type="term" value="P:lysine biosynthetic process"/>
    <property type="evidence" value="ECO:0007669"/>
    <property type="project" value="InterPro"/>
</dbReference>
<dbReference type="InterPro" id="IPR007698">
    <property type="entry name" value="AlaDH/PNT_NAD(H)-bd"/>
</dbReference>
<dbReference type="PIRSF" id="PIRSF018250">
    <property type="entry name" value="Saccharopine_DH_Lys"/>
    <property type="match status" value="1"/>
</dbReference>
<dbReference type="InterPro" id="IPR007886">
    <property type="entry name" value="AlaDH/PNT_N"/>
</dbReference>
<evidence type="ECO:0000256" key="10">
    <source>
        <dbReference type="PIRSR" id="PIRSR018250-1"/>
    </source>
</evidence>
<dbReference type="SMART" id="SM01002">
    <property type="entry name" value="AlaDh_PNT_C"/>
    <property type="match status" value="1"/>
</dbReference>
<proteinExistence type="predicted"/>
<dbReference type="SUPFAM" id="SSF52283">
    <property type="entry name" value="Formate/glycerate dehydrogenase catalytic domain-like"/>
    <property type="match status" value="1"/>
</dbReference>
<dbReference type="GO" id="GO:0004754">
    <property type="term" value="F:saccharopine dehydrogenase (NAD+, L-lysine-forming) activity"/>
    <property type="evidence" value="ECO:0007669"/>
    <property type="project" value="UniProtKB-EC"/>
</dbReference>
<dbReference type="Gene3D" id="3.40.50.720">
    <property type="entry name" value="NAD(P)-binding Rossmann-like Domain"/>
    <property type="match status" value="2"/>
</dbReference>
<dbReference type="PANTHER" id="PTHR11133">
    <property type="entry name" value="SACCHAROPINE DEHYDROGENASE"/>
    <property type="match status" value="1"/>
</dbReference>
<feature type="binding site" evidence="11">
    <location>
        <position position="223"/>
    </location>
    <ligand>
        <name>NAD(+)</name>
        <dbReference type="ChEBI" id="CHEBI:57540"/>
    </ligand>
</feature>
<feature type="domain" description="Alanine dehydrogenase/pyridine nucleotide transhydrogenase N-terminal" evidence="13">
    <location>
        <begin position="4"/>
        <end position="136"/>
    </location>
</feature>
<comment type="pathway">
    <text evidence="1">Amino-acid biosynthesis; L-lysine biosynthesis via AAA pathway; L-lysine from L-alpha-aminoadipate (fungal route): step 3/3.</text>
</comment>
<dbReference type="RefSeq" id="WP_338393264.1">
    <property type="nucleotide sequence ID" value="NZ_AP025314.1"/>
</dbReference>
<evidence type="ECO:0000259" key="13">
    <source>
        <dbReference type="SMART" id="SM01003"/>
    </source>
</evidence>
<keyword evidence="5" id="KW-0028">Amino-acid biosynthesis</keyword>
<evidence type="ECO:0000256" key="4">
    <source>
        <dbReference type="ARBA" id="ARBA00021221"/>
    </source>
</evidence>
<keyword evidence="15" id="KW-1185">Reference proteome</keyword>
<organism evidence="14 15">
    <name type="scientific">Fulvitalea axinellae</name>
    <dbReference type="NCBI Taxonomy" id="1182444"/>
    <lineage>
        <taxon>Bacteria</taxon>
        <taxon>Pseudomonadati</taxon>
        <taxon>Bacteroidota</taxon>
        <taxon>Cytophagia</taxon>
        <taxon>Cytophagales</taxon>
        <taxon>Persicobacteraceae</taxon>
        <taxon>Fulvitalea</taxon>
    </lineage>
</organism>
<evidence type="ECO:0000256" key="1">
    <source>
        <dbReference type="ARBA" id="ARBA00004884"/>
    </source>
</evidence>
<dbReference type="AlphaFoldDB" id="A0AAU9CRH1"/>
<keyword evidence="11" id="KW-0520">NAD</keyword>
<comment type="subunit">
    <text evidence="2">Monomer.</text>
</comment>
<dbReference type="CDD" id="cd05199">
    <property type="entry name" value="SDH_like"/>
    <property type="match status" value="1"/>
</dbReference>
<dbReference type="EC" id="1.5.1.7" evidence="3"/>
<evidence type="ECO:0000256" key="3">
    <source>
        <dbReference type="ARBA" id="ARBA00012847"/>
    </source>
</evidence>
<dbReference type="InterPro" id="IPR027281">
    <property type="entry name" value="Lys1"/>
</dbReference>
<evidence type="ECO:0000313" key="15">
    <source>
        <dbReference type="Proteomes" id="UP001348817"/>
    </source>
</evidence>
<name>A0AAU9CRH1_9BACT</name>
<keyword evidence="6" id="KW-0560">Oxidoreductase</keyword>
<reference evidence="14 15" key="1">
    <citation type="submission" date="2021-12" db="EMBL/GenBank/DDBJ databases">
        <title>Genome sequencing of bacteria with rrn-lacking chromosome and rrn-plasmid.</title>
        <authorList>
            <person name="Anda M."/>
            <person name="Iwasaki W."/>
        </authorList>
    </citation>
    <scope>NUCLEOTIDE SEQUENCE [LARGE SCALE GENOMIC DNA]</scope>
    <source>
        <strain evidence="14 15">DSM 100852</strain>
    </source>
</reference>
<keyword evidence="7" id="KW-1015">Disulfide bond</keyword>
<feature type="active site" description="Proton acceptor" evidence="10">
    <location>
        <position position="72"/>
    </location>
</feature>
<evidence type="ECO:0000259" key="12">
    <source>
        <dbReference type="SMART" id="SM01002"/>
    </source>
</evidence>
<dbReference type="KEGG" id="fax:FUAX_04040"/>
<gene>
    <name evidence="14" type="ORF">FUAX_04040</name>
</gene>
<evidence type="ECO:0000256" key="2">
    <source>
        <dbReference type="ARBA" id="ARBA00011245"/>
    </source>
</evidence>
<evidence type="ECO:0000313" key="14">
    <source>
        <dbReference type="EMBL" id="BDD07972.1"/>
    </source>
</evidence>
<dbReference type="EMBL" id="AP025314">
    <property type="protein sequence ID" value="BDD07972.1"/>
    <property type="molecule type" value="Genomic_DNA"/>
</dbReference>
<dbReference type="Pfam" id="PF05222">
    <property type="entry name" value="AlaDh_PNT_N"/>
    <property type="match status" value="1"/>
</dbReference>
<dbReference type="InterPro" id="IPR051168">
    <property type="entry name" value="AASS"/>
</dbReference>
<dbReference type="PANTHER" id="PTHR11133:SF22">
    <property type="entry name" value="ALPHA-AMINOADIPIC SEMIALDEHYDE SYNTHASE, MITOCHONDRIAL"/>
    <property type="match status" value="1"/>
</dbReference>
<feature type="domain" description="Alanine dehydrogenase/pyridine nucleotide transhydrogenase NAD(H)-binding" evidence="12">
    <location>
        <begin position="164"/>
        <end position="339"/>
    </location>
</feature>